<feature type="compositionally biased region" description="Polar residues" evidence="6">
    <location>
        <begin position="190"/>
        <end position="206"/>
    </location>
</feature>
<evidence type="ECO:0000313" key="9">
    <source>
        <dbReference type="Proteomes" id="UP000325577"/>
    </source>
</evidence>
<keyword evidence="3" id="KW-0238">DNA-binding</keyword>
<feature type="compositionally biased region" description="Basic and acidic residues" evidence="6">
    <location>
        <begin position="207"/>
        <end position="219"/>
    </location>
</feature>
<dbReference type="Gene3D" id="2.40.330.10">
    <property type="entry name" value="DNA-binding pseudobarrel domain"/>
    <property type="match status" value="1"/>
</dbReference>
<dbReference type="CDD" id="cd10017">
    <property type="entry name" value="B3_DNA"/>
    <property type="match status" value="1"/>
</dbReference>
<dbReference type="GO" id="GO:0003700">
    <property type="term" value="F:DNA-binding transcription factor activity"/>
    <property type="evidence" value="ECO:0007669"/>
    <property type="project" value="InterPro"/>
</dbReference>
<keyword evidence="4" id="KW-0804">Transcription</keyword>
<evidence type="ECO:0000256" key="1">
    <source>
        <dbReference type="ARBA" id="ARBA00004123"/>
    </source>
</evidence>
<comment type="subcellular location">
    <subcellularLocation>
        <location evidence="1">Nucleus</location>
    </subcellularLocation>
</comment>
<keyword evidence="5" id="KW-0539">Nucleus</keyword>
<feature type="region of interest" description="Disordered" evidence="6">
    <location>
        <begin position="185"/>
        <end position="285"/>
    </location>
</feature>
<proteinExistence type="predicted"/>
<dbReference type="SMART" id="SM01019">
    <property type="entry name" value="B3"/>
    <property type="match status" value="1"/>
</dbReference>
<evidence type="ECO:0000256" key="5">
    <source>
        <dbReference type="ARBA" id="ARBA00023242"/>
    </source>
</evidence>
<feature type="region of interest" description="Disordered" evidence="6">
    <location>
        <begin position="1"/>
        <end position="90"/>
    </location>
</feature>
<feature type="compositionally biased region" description="Acidic residues" evidence="6">
    <location>
        <begin position="232"/>
        <end position="285"/>
    </location>
</feature>
<evidence type="ECO:0000256" key="3">
    <source>
        <dbReference type="ARBA" id="ARBA00023125"/>
    </source>
</evidence>
<dbReference type="InterPro" id="IPR044800">
    <property type="entry name" value="LEC2-like"/>
</dbReference>
<feature type="compositionally biased region" description="Polar residues" evidence="6">
    <location>
        <begin position="31"/>
        <end position="42"/>
    </location>
</feature>
<organism evidence="8 9">
    <name type="scientific">Nyssa sinensis</name>
    <dbReference type="NCBI Taxonomy" id="561372"/>
    <lineage>
        <taxon>Eukaryota</taxon>
        <taxon>Viridiplantae</taxon>
        <taxon>Streptophyta</taxon>
        <taxon>Embryophyta</taxon>
        <taxon>Tracheophyta</taxon>
        <taxon>Spermatophyta</taxon>
        <taxon>Magnoliopsida</taxon>
        <taxon>eudicotyledons</taxon>
        <taxon>Gunneridae</taxon>
        <taxon>Pentapetalae</taxon>
        <taxon>asterids</taxon>
        <taxon>Cornales</taxon>
        <taxon>Nyssaceae</taxon>
        <taxon>Nyssa</taxon>
    </lineage>
</organism>
<dbReference type="PROSITE" id="PS50863">
    <property type="entry name" value="B3"/>
    <property type="match status" value="1"/>
</dbReference>
<dbReference type="Pfam" id="PF02362">
    <property type="entry name" value="B3"/>
    <property type="match status" value="1"/>
</dbReference>
<gene>
    <name evidence="8" type="ORF">F0562_002275</name>
</gene>
<feature type="compositionally biased region" description="Acidic residues" evidence="6">
    <location>
        <begin position="1"/>
        <end position="10"/>
    </location>
</feature>
<dbReference type="OrthoDB" id="1632764at2759"/>
<dbReference type="InterPro" id="IPR015300">
    <property type="entry name" value="DNA-bd_pseudobarrel_sf"/>
</dbReference>
<evidence type="ECO:0000256" key="2">
    <source>
        <dbReference type="ARBA" id="ARBA00023015"/>
    </source>
</evidence>
<keyword evidence="9" id="KW-1185">Reference proteome</keyword>
<dbReference type="PANTHER" id="PTHR31140">
    <property type="entry name" value="B3 DOMAIN-CONTAINING TRANSCRIPTION FACTOR ABI3"/>
    <property type="match status" value="1"/>
</dbReference>
<dbReference type="GO" id="GO:0005634">
    <property type="term" value="C:nucleus"/>
    <property type="evidence" value="ECO:0007669"/>
    <property type="project" value="UniProtKB-SubCell"/>
</dbReference>
<sequence length="285" mass="32327">MSESTDESGLGDEKGKKTKRNPSPEHEEKQNLSPTTTLTTAVASLPELSGETTHREGTITLSPSKKRSRTTQDNNQSSIDTTSESEPRQEKLLFEKKLTRTETRSSHNNGLVIPQKYWGHFPALETTNKGGPSDWKQIYCFDDREKRERKMTVRPHGDKLVIRKGWIKFVKDHNLQANDVVRFYKPNQPEEGNSNFILTSTKSNMPNRDDSSIEDKNDRDEDDSTVGGNIEQGDDEDDRTDGDSSEQGDDEDDSADEDCNEEEDDEEDDSSERDDDDDEDDNTDD</sequence>
<accession>A0A5J5CAE1</accession>
<evidence type="ECO:0000259" key="7">
    <source>
        <dbReference type="PROSITE" id="PS50863"/>
    </source>
</evidence>
<dbReference type="Proteomes" id="UP000325577">
    <property type="component" value="Linkage Group LG0"/>
</dbReference>
<evidence type="ECO:0000256" key="4">
    <source>
        <dbReference type="ARBA" id="ARBA00023163"/>
    </source>
</evidence>
<keyword evidence="2" id="KW-0805">Transcription regulation</keyword>
<dbReference type="EMBL" id="CM018031">
    <property type="protein sequence ID" value="KAA8550591.1"/>
    <property type="molecule type" value="Genomic_DNA"/>
</dbReference>
<feature type="compositionally biased region" description="Polar residues" evidence="6">
    <location>
        <begin position="71"/>
        <end position="84"/>
    </location>
</feature>
<name>A0A5J5CAE1_9ASTE</name>
<dbReference type="InterPro" id="IPR003340">
    <property type="entry name" value="B3_DNA-bd"/>
</dbReference>
<dbReference type="SUPFAM" id="SSF101936">
    <property type="entry name" value="DNA-binding pseudobarrel domain"/>
    <property type="match status" value="1"/>
</dbReference>
<feature type="domain" description="TF-B3" evidence="7">
    <location>
        <begin position="96"/>
        <end position="204"/>
    </location>
</feature>
<reference evidence="8 9" key="1">
    <citation type="submission" date="2019-09" db="EMBL/GenBank/DDBJ databases">
        <title>A chromosome-level genome assembly of the Chinese tupelo Nyssa sinensis.</title>
        <authorList>
            <person name="Yang X."/>
            <person name="Kang M."/>
            <person name="Yang Y."/>
            <person name="Xiong H."/>
            <person name="Wang M."/>
            <person name="Zhang Z."/>
            <person name="Wang Z."/>
            <person name="Wu H."/>
            <person name="Ma T."/>
            <person name="Liu J."/>
            <person name="Xi Z."/>
        </authorList>
    </citation>
    <scope>NUCLEOTIDE SEQUENCE [LARGE SCALE GENOMIC DNA]</scope>
    <source>
        <strain evidence="8">J267</strain>
        <tissue evidence="8">Leaf</tissue>
    </source>
</reference>
<dbReference type="PANTHER" id="PTHR31140:SF1">
    <property type="entry name" value="AP2_ERF AND B3 DOMAIN-CONTAINING TRANSCRIPTION REPRESSOR RAV2"/>
    <property type="match status" value="1"/>
</dbReference>
<dbReference type="GO" id="GO:0003677">
    <property type="term" value="F:DNA binding"/>
    <property type="evidence" value="ECO:0007669"/>
    <property type="project" value="UniProtKB-KW"/>
</dbReference>
<evidence type="ECO:0000313" key="8">
    <source>
        <dbReference type="EMBL" id="KAA8550591.1"/>
    </source>
</evidence>
<dbReference type="AlphaFoldDB" id="A0A5J5CAE1"/>
<evidence type="ECO:0000256" key="6">
    <source>
        <dbReference type="SAM" id="MobiDB-lite"/>
    </source>
</evidence>
<protein>
    <recommendedName>
        <fullName evidence="7">TF-B3 domain-containing protein</fullName>
    </recommendedName>
</protein>